<evidence type="ECO:0000256" key="18">
    <source>
        <dbReference type="ARBA" id="ARBA00029440"/>
    </source>
</evidence>
<dbReference type="CDD" id="cd00982">
    <property type="entry name" value="gltB_C"/>
    <property type="match status" value="1"/>
</dbReference>
<keyword evidence="11" id="KW-0274">FAD</keyword>
<dbReference type="SUPFAM" id="SSF69336">
    <property type="entry name" value="Alpha subunit of glutamate synthase, C-terminal domain"/>
    <property type="match status" value="1"/>
</dbReference>
<organism evidence="21 22">
    <name type="scientific">Pseudoxanthomonas wuyuanensis</name>
    <dbReference type="NCBI Taxonomy" id="1073196"/>
    <lineage>
        <taxon>Bacteria</taxon>
        <taxon>Pseudomonadati</taxon>
        <taxon>Pseudomonadota</taxon>
        <taxon>Gammaproteobacteria</taxon>
        <taxon>Lysobacterales</taxon>
        <taxon>Lysobacteraceae</taxon>
        <taxon>Pseudoxanthomonas</taxon>
    </lineage>
</organism>
<evidence type="ECO:0000256" key="4">
    <source>
        <dbReference type="ARBA" id="ARBA00004802"/>
    </source>
</evidence>
<comment type="pathway">
    <text evidence="5">Nitrogen metabolism.</text>
</comment>
<dbReference type="InterPro" id="IPR029055">
    <property type="entry name" value="Ntn_hydrolases_N"/>
</dbReference>
<evidence type="ECO:0000256" key="11">
    <source>
        <dbReference type="ARBA" id="ARBA00022827"/>
    </source>
</evidence>
<evidence type="ECO:0000256" key="16">
    <source>
        <dbReference type="ARBA" id="ARBA00023164"/>
    </source>
</evidence>
<comment type="cofactor">
    <cofactor evidence="2">
        <name>[3Fe-4S] cluster</name>
        <dbReference type="ChEBI" id="CHEBI:21137"/>
    </cofactor>
</comment>
<dbReference type="SUPFAM" id="SSF56235">
    <property type="entry name" value="N-terminal nucleophile aminohydrolases (Ntn hydrolases)"/>
    <property type="match status" value="1"/>
</dbReference>
<feature type="domain" description="Glutamine amidotransferase type-2" evidence="20">
    <location>
        <begin position="24"/>
        <end position="414"/>
    </location>
</feature>
<evidence type="ECO:0000256" key="5">
    <source>
        <dbReference type="ARBA" id="ARBA00004909"/>
    </source>
</evidence>
<keyword evidence="16" id="KW-0314">Glutamate biosynthesis</keyword>
<dbReference type="Gene3D" id="3.60.20.10">
    <property type="entry name" value="Glutamine Phosphoribosylpyrophosphate, subunit 1, domain 1"/>
    <property type="match status" value="1"/>
</dbReference>
<dbReference type="GO" id="GO:0015930">
    <property type="term" value="F:glutamate synthase activity"/>
    <property type="evidence" value="ECO:0007669"/>
    <property type="project" value="InterPro"/>
</dbReference>
<dbReference type="InterPro" id="IPR013785">
    <property type="entry name" value="Aldolase_TIM"/>
</dbReference>
<evidence type="ECO:0000256" key="12">
    <source>
        <dbReference type="ARBA" id="ARBA00022962"/>
    </source>
</evidence>
<dbReference type="FunFam" id="3.20.20.70:FF:000109">
    <property type="entry name" value="Glutamate synthase, large subunit"/>
    <property type="match status" value="1"/>
</dbReference>
<dbReference type="GO" id="GO:0046872">
    <property type="term" value="F:metal ion binding"/>
    <property type="evidence" value="ECO:0007669"/>
    <property type="project" value="UniProtKB-KW"/>
</dbReference>
<evidence type="ECO:0000256" key="9">
    <source>
        <dbReference type="ARBA" id="ARBA00022643"/>
    </source>
</evidence>
<dbReference type="InterPro" id="IPR036485">
    <property type="entry name" value="Glu_synth_asu_C_sf"/>
</dbReference>
<name>A0A286DFK5_9GAMM</name>
<evidence type="ECO:0000256" key="13">
    <source>
        <dbReference type="ARBA" id="ARBA00023002"/>
    </source>
</evidence>
<evidence type="ECO:0000256" key="17">
    <source>
        <dbReference type="ARBA" id="ARBA00023291"/>
    </source>
</evidence>
<evidence type="ECO:0000256" key="3">
    <source>
        <dbReference type="ARBA" id="ARBA00001974"/>
    </source>
</evidence>
<evidence type="ECO:0000256" key="19">
    <source>
        <dbReference type="SAM" id="MobiDB-lite"/>
    </source>
</evidence>
<feature type="region of interest" description="Disordered" evidence="19">
    <location>
        <begin position="897"/>
        <end position="918"/>
    </location>
</feature>
<dbReference type="InterPro" id="IPR006982">
    <property type="entry name" value="Glu_synth_centr_N"/>
</dbReference>
<dbReference type="InterPro" id="IPR002489">
    <property type="entry name" value="Glu_synth_asu_C"/>
</dbReference>
<keyword evidence="22" id="KW-1185">Reference proteome</keyword>
<dbReference type="EMBL" id="OCND01000013">
    <property type="protein sequence ID" value="SOD57364.1"/>
    <property type="molecule type" value="Genomic_DNA"/>
</dbReference>
<evidence type="ECO:0000256" key="10">
    <source>
        <dbReference type="ARBA" id="ARBA00022723"/>
    </source>
</evidence>
<dbReference type="Proteomes" id="UP000219374">
    <property type="component" value="Unassembled WGS sequence"/>
</dbReference>
<keyword evidence="7" id="KW-0028">Amino-acid biosynthesis</keyword>
<dbReference type="PROSITE" id="PS51278">
    <property type="entry name" value="GATASE_TYPE_2"/>
    <property type="match status" value="1"/>
</dbReference>
<comment type="cofactor">
    <cofactor evidence="1">
        <name>FMN</name>
        <dbReference type="ChEBI" id="CHEBI:58210"/>
    </cofactor>
</comment>
<keyword evidence="15" id="KW-0411">Iron-sulfur</keyword>
<evidence type="ECO:0000256" key="15">
    <source>
        <dbReference type="ARBA" id="ARBA00023014"/>
    </source>
</evidence>
<dbReference type="CDD" id="cd00713">
    <property type="entry name" value="GltS"/>
    <property type="match status" value="1"/>
</dbReference>
<dbReference type="OrthoDB" id="9758182at2"/>
<evidence type="ECO:0000256" key="6">
    <source>
        <dbReference type="ARBA" id="ARBA00009716"/>
    </source>
</evidence>
<comment type="pathway">
    <text evidence="18">Amino-acid biosynthesis.</text>
</comment>
<dbReference type="PANTHER" id="PTHR11938:SF148">
    <property type="entry name" value="GLUTAMATE SYNTHASE [NADPH] LARGE CHAIN"/>
    <property type="match status" value="1"/>
</dbReference>
<comment type="similarity">
    <text evidence="6">Belongs to the glutamate synthase family.</text>
</comment>
<dbReference type="Pfam" id="PF04898">
    <property type="entry name" value="Glu_syn_central"/>
    <property type="match status" value="1"/>
</dbReference>
<dbReference type="Gene3D" id="3.20.20.70">
    <property type="entry name" value="Aldolase class I"/>
    <property type="match status" value="2"/>
</dbReference>
<comment type="cofactor">
    <cofactor evidence="3">
        <name>FAD</name>
        <dbReference type="ChEBI" id="CHEBI:57692"/>
    </cofactor>
</comment>
<dbReference type="GO" id="GO:0019676">
    <property type="term" value="P:ammonia assimilation cycle"/>
    <property type="evidence" value="ECO:0007669"/>
    <property type="project" value="TreeGrafter"/>
</dbReference>
<proteinExistence type="inferred from homology"/>
<accession>A0A286DFK5</accession>
<dbReference type="PANTHER" id="PTHR11938">
    <property type="entry name" value="FAD NADPH DEHYDROGENASE/OXIDOREDUCTASE"/>
    <property type="match status" value="1"/>
</dbReference>
<evidence type="ECO:0000313" key="22">
    <source>
        <dbReference type="Proteomes" id="UP000219374"/>
    </source>
</evidence>
<sequence>MAPRSRQGSRQQGLYDPNDERDACGFGMIAQLDDQPSRSLVDTAISALSRMTHRGGVAADGLTGDGCGLLIRKPDAFLRALAREAGIAIGARFAAGLVFLPQDADLAAQCRDQLEKELYKVGVAVSGWRTPPTDASVCGQLAHDTLPLIQQVFVDAGDGQDDDAFALALFLARRRAEQQLRQTTGDFYVVTLSPYSIGYKGMVLPDKLPLFFADLQRSDLTSSAVVFHQRFSTNTLPRWPLAHPFRLLAHNGEINTIEGNRSWAQARSKVWKTPRFDIAEFDPVISMHGSDSQSLDNMLELLIAGGMDLLQALRILVPPATQSLEFKDSDLAAFYEFYGLNTEPWDGPAGIVACDGRYAACMLDRNGLRPARWMLTGDRHFLVASEAGVWELPAERVTRKGKLGPGEMVAIDLRRGDLLDSEAIDRINRGRAPYKQWLHQGVTYLQTELIDPSLVEEPFDEKTLRSYHKLFQLSSEEMEHVLRPLAETEQEATGSMGDDTPMAVLSRQTRPLYDYFRQAFAQVTNPPIDPLREDCVMSLTTQLGKETNIFHAGPETVNHVILNSPVLSQRKLRQLLKMPQYADKHQLIDLSYAPEEGLKAGLERICAQAEQAAREGMVMLLLSDRYPVAERPMAHALLATGAVHHHLSRKGLRCDVNLIIETGTARDPHHMACLLGYGATAVYPYLAYQTLFDLGRRGILQLKKGGEQAQIGRSYRKGIYKGLSKIISKMGICTIASYRAAQLFEIVGLDTDVIDLCFPDTASRVGGVGLARLDTEARQLSRNAWNELQKPEIGGLLKYVHGGEYHMYNPDVVMTLQRATRSGEQSDWQQYADAVNNRPPSALRDLLQLKQADAPTPLEQVADAGDILRRFDTAAISLGALSPEAHEALAIAMNRLGGRSNSGEGGEDPARYGTEKRSKIKQVASGRFGVTPEYLVNAEVLQIKVAQGAKPGEGGQLPGHKVNEMIARLRYARPGIGLISPPPHHDIYSIEDLAQLIYDLKQVNPQALVSVKLVSHAGVGTIAAGVVKAGADLITVSGHDGGTGASPLSSIRYAGVPWELGVAESHQALVANQLRDRAVLQTDGGLKTGLDVVKAALLGADSFGFGTAPMIVLGCKYLRICHLNNCATGVATQDERLRAQYFTGLPERVENFFRLLSEEVRQWLSYLGARSLDEIVGRTDLLQQLQVSPREGVNVDLSRLLQGAGHSGSSCAAQRLYESPDSLATQLDGLLAKPIAEKTGGDHRFLIHNTDRSIGARLSGAIARAHGNQGMADAPLNLRFRGTAGQSFGAFNAGGLQMELEGEANDYVGKGMAGGRLVVRPPRGARFEARNTPILGNTCLYGATGGELFAAGRAGERFGVRNSGALAVLEGAGDHCCEYMTDGIVMVLGRTGLNFGAGFTGGLAYVLDLDRDFVDRYNHELIDIHRISPEGFENYRQHIHTLIQRHRELTGSIWAQQILDEFRDYVGKFWLVKPKAASIESLTETLRRAA</sequence>
<evidence type="ECO:0000256" key="7">
    <source>
        <dbReference type="ARBA" id="ARBA00022605"/>
    </source>
</evidence>
<dbReference type="FunFam" id="2.160.20.60:FF:000002">
    <property type="entry name" value="Glutamate synthase, large subunit"/>
    <property type="match status" value="1"/>
</dbReference>
<dbReference type="CDD" id="cd02808">
    <property type="entry name" value="GltS_FMN"/>
    <property type="match status" value="1"/>
</dbReference>
<keyword evidence="17" id="KW-0003">3Fe-4S</keyword>
<keyword evidence="8" id="KW-0285">Flavoprotein</keyword>
<dbReference type="Pfam" id="PF01645">
    <property type="entry name" value="Glu_synthase"/>
    <property type="match status" value="1"/>
</dbReference>
<evidence type="ECO:0000256" key="2">
    <source>
        <dbReference type="ARBA" id="ARBA00001927"/>
    </source>
</evidence>
<protein>
    <submittedName>
        <fullName evidence="21">Glutamate synthase (NADPH) large subunit</fullName>
    </submittedName>
</protein>
<keyword evidence="9" id="KW-0288">FMN</keyword>
<comment type="pathway">
    <text evidence="4">Energy metabolism; nitrogen metabolism.</text>
</comment>
<keyword evidence="13" id="KW-0560">Oxidoreductase</keyword>
<evidence type="ECO:0000259" key="20">
    <source>
        <dbReference type="PROSITE" id="PS51278"/>
    </source>
</evidence>
<reference evidence="21 22" key="1">
    <citation type="submission" date="2017-09" db="EMBL/GenBank/DDBJ databases">
        <authorList>
            <person name="Ehlers B."/>
            <person name="Leendertz F.H."/>
        </authorList>
    </citation>
    <scope>NUCLEOTIDE SEQUENCE [LARGE SCALE GENOMIC DNA]</scope>
    <source>
        <strain evidence="21 22">CGMCC 1.10978</strain>
    </source>
</reference>
<dbReference type="Gene3D" id="2.160.20.60">
    <property type="entry name" value="Glutamate synthase, alpha subunit, C-terminal domain"/>
    <property type="match status" value="1"/>
</dbReference>
<keyword evidence="12" id="KW-0315">Glutamine amidotransferase</keyword>
<evidence type="ECO:0000256" key="8">
    <source>
        <dbReference type="ARBA" id="ARBA00022630"/>
    </source>
</evidence>
<gene>
    <name evidence="21" type="ORF">SAMN06296416_11324</name>
</gene>
<dbReference type="InterPro" id="IPR002932">
    <property type="entry name" value="Glu_synthdom"/>
</dbReference>
<dbReference type="FunFam" id="3.20.20.70:FF:000061">
    <property type="entry name" value="Glutamate synthase large subunit"/>
    <property type="match status" value="1"/>
</dbReference>
<keyword evidence="10" id="KW-0479">Metal-binding</keyword>
<dbReference type="GO" id="GO:0051538">
    <property type="term" value="F:3 iron, 4 sulfur cluster binding"/>
    <property type="evidence" value="ECO:0007669"/>
    <property type="project" value="UniProtKB-KW"/>
</dbReference>
<dbReference type="InterPro" id="IPR017932">
    <property type="entry name" value="GATase_2_dom"/>
</dbReference>
<keyword evidence="14" id="KW-0408">Iron</keyword>
<dbReference type="InterPro" id="IPR050711">
    <property type="entry name" value="ET-N_metabolism_enzyme"/>
</dbReference>
<feature type="compositionally biased region" description="Basic and acidic residues" evidence="19">
    <location>
        <begin position="908"/>
        <end position="917"/>
    </location>
</feature>
<evidence type="ECO:0000256" key="14">
    <source>
        <dbReference type="ARBA" id="ARBA00023004"/>
    </source>
</evidence>
<evidence type="ECO:0000313" key="21">
    <source>
        <dbReference type="EMBL" id="SOD57364.1"/>
    </source>
</evidence>
<dbReference type="Pfam" id="PF01493">
    <property type="entry name" value="GXGXG"/>
    <property type="match status" value="1"/>
</dbReference>
<dbReference type="NCBIfam" id="NF008730">
    <property type="entry name" value="PRK11750.1"/>
    <property type="match status" value="1"/>
</dbReference>
<dbReference type="Pfam" id="PF00310">
    <property type="entry name" value="GATase_2"/>
    <property type="match status" value="1"/>
</dbReference>
<dbReference type="GO" id="GO:0006537">
    <property type="term" value="P:glutamate biosynthetic process"/>
    <property type="evidence" value="ECO:0007669"/>
    <property type="project" value="UniProtKB-KW"/>
</dbReference>
<dbReference type="RefSeq" id="WP_097123528.1">
    <property type="nucleotide sequence ID" value="NZ_OCND01000013.1"/>
</dbReference>
<evidence type="ECO:0000256" key="1">
    <source>
        <dbReference type="ARBA" id="ARBA00001917"/>
    </source>
</evidence>
<dbReference type="SUPFAM" id="SSF51395">
    <property type="entry name" value="FMN-linked oxidoreductases"/>
    <property type="match status" value="1"/>
</dbReference>